<keyword evidence="3" id="KW-1185">Reference proteome</keyword>
<accession>A0A5F1ZC05</accession>
<comment type="caution">
    <text evidence="2">The sequence shown here is derived from an EMBL/GenBank/DDBJ whole genome shotgun (WGS) entry which is preliminary data.</text>
</comment>
<evidence type="ECO:0000259" key="1">
    <source>
        <dbReference type="Pfam" id="PF12713"/>
    </source>
</evidence>
<evidence type="ECO:0000313" key="2">
    <source>
        <dbReference type="EMBL" id="TGK96257.1"/>
    </source>
</evidence>
<dbReference type="InterPro" id="IPR024266">
    <property type="entry name" value="DUF3806"/>
</dbReference>
<name>A0A5F1ZC05_9LEPT</name>
<dbReference type="Pfam" id="PF12713">
    <property type="entry name" value="DUF3806"/>
    <property type="match status" value="1"/>
</dbReference>
<feature type="domain" description="DUF3806" evidence="1">
    <location>
        <begin position="80"/>
        <end position="141"/>
    </location>
</feature>
<dbReference type="OrthoDB" id="5142870at2"/>
<dbReference type="AlphaFoldDB" id="A0A5F1ZC05"/>
<evidence type="ECO:0000313" key="3">
    <source>
        <dbReference type="Proteomes" id="UP000297891"/>
    </source>
</evidence>
<proteinExistence type="predicted"/>
<sequence>MFKKITLTICILFCSGIIGDPTSMDHPERKIRELNPKDSEWLERSNKIGYDILDWYNKNKELNPGTLDSAFQKWKSDKTDNKAPENLVAVGLGSLFGKYIKDHKRCRWVVVTDSFGTDFALLNETGSELYPINSVWKRIDSSNQDISFFEPIWTSVVEKEFENSSK</sequence>
<dbReference type="EMBL" id="RQFP01000001">
    <property type="protein sequence ID" value="TGK96257.1"/>
    <property type="molecule type" value="Genomic_DNA"/>
</dbReference>
<dbReference type="RefSeq" id="WP_135676706.1">
    <property type="nucleotide sequence ID" value="NZ_RQFP01000001.1"/>
</dbReference>
<reference evidence="2" key="1">
    <citation type="journal article" date="2019" name="PLoS Negl. Trop. Dis.">
        <title>Revisiting the worldwide diversity of Leptospira species in the environment.</title>
        <authorList>
            <person name="Vincent A.T."/>
            <person name="Schiettekatte O."/>
            <person name="Bourhy P."/>
            <person name="Veyrier F.J."/>
            <person name="Picardeau M."/>
        </authorList>
    </citation>
    <scope>NUCLEOTIDE SEQUENCE [LARGE SCALE GENOMIC DNA]</scope>
    <source>
        <strain evidence="2">201800277</strain>
    </source>
</reference>
<gene>
    <name evidence="2" type="ORF">EHQ30_06530</name>
</gene>
<dbReference type="Proteomes" id="UP000297891">
    <property type="component" value="Unassembled WGS sequence"/>
</dbReference>
<organism evidence="2 3">
    <name type="scientific">Leptospira brenneri</name>
    <dbReference type="NCBI Taxonomy" id="2023182"/>
    <lineage>
        <taxon>Bacteria</taxon>
        <taxon>Pseudomonadati</taxon>
        <taxon>Spirochaetota</taxon>
        <taxon>Spirochaetia</taxon>
        <taxon>Leptospirales</taxon>
        <taxon>Leptospiraceae</taxon>
        <taxon>Leptospira</taxon>
    </lineage>
</organism>
<protein>
    <submittedName>
        <fullName evidence="2">DUF3806 domain-containing protein</fullName>
    </submittedName>
</protein>